<proteinExistence type="predicted"/>
<feature type="transmembrane region" description="Helical" evidence="1">
    <location>
        <begin position="156"/>
        <end position="177"/>
    </location>
</feature>
<feature type="transmembrane region" description="Helical" evidence="1">
    <location>
        <begin position="15"/>
        <end position="40"/>
    </location>
</feature>
<dbReference type="PANTHER" id="PTHR30221:SF1">
    <property type="entry name" value="SMALL-CONDUCTANCE MECHANOSENSITIVE CHANNEL"/>
    <property type="match status" value="1"/>
</dbReference>
<dbReference type="AlphaFoldDB" id="A0A0G0YC73"/>
<feature type="transmembrane region" description="Helical" evidence="1">
    <location>
        <begin position="81"/>
        <end position="102"/>
    </location>
</feature>
<organism evidence="2 3">
    <name type="scientific">Candidatus Uhrbacteria bacterium GW2011_GWC1_41_20</name>
    <dbReference type="NCBI Taxonomy" id="1618983"/>
    <lineage>
        <taxon>Bacteria</taxon>
        <taxon>Candidatus Uhriibacteriota</taxon>
    </lineage>
</organism>
<protein>
    <submittedName>
        <fullName evidence="2">Conserved TM helix repeat-containing protein</fullName>
    </submittedName>
</protein>
<dbReference type="EMBL" id="LCAW01000022">
    <property type="protein sequence ID" value="KKR97932.1"/>
    <property type="molecule type" value="Genomic_DNA"/>
</dbReference>
<evidence type="ECO:0000256" key="1">
    <source>
        <dbReference type="SAM" id="Phobius"/>
    </source>
</evidence>
<name>A0A0G0YC73_9BACT</name>
<gene>
    <name evidence="2" type="ORF">UU50_C0022G0009</name>
</gene>
<dbReference type="InterPro" id="IPR008910">
    <property type="entry name" value="MSC_TM_helix"/>
</dbReference>
<accession>A0A0G0YC73</accession>
<keyword evidence="1" id="KW-1133">Transmembrane helix</keyword>
<evidence type="ECO:0000313" key="2">
    <source>
        <dbReference type="EMBL" id="KKR97932.1"/>
    </source>
</evidence>
<dbReference type="Proteomes" id="UP000033930">
    <property type="component" value="Unassembled WGS sequence"/>
</dbReference>
<reference evidence="2 3" key="1">
    <citation type="journal article" date="2015" name="Nature">
        <title>rRNA introns, odd ribosomes, and small enigmatic genomes across a large radiation of phyla.</title>
        <authorList>
            <person name="Brown C.T."/>
            <person name="Hug L.A."/>
            <person name="Thomas B.C."/>
            <person name="Sharon I."/>
            <person name="Castelle C.J."/>
            <person name="Singh A."/>
            <person name="Wilkins M.J."/>
            <person name="Williams K.H."/>
            <person name="Banfield J.F."/>
        </authorList>
    </citation>
    <scope>NUCLEOTIDE SEQUENCE [LARGE SCALE GENOMIC DNA]</scope>
</reference>
<sequence length="226" mass="24792">MPQYVDILRSAFIDLWAGIVLFVPKLVFALIVFLLGLILASILNKVVIRIVEVFHIDELIKKLELDVLFHRAGLKLDIGKALGWLVKWFVIIFALIAAADVLQWDQVTEFLGTIVAYIPNVLISVIILLVGMLLANFVQEVIKSALEAAKMHIACFLAGLARWAIIVFSFMAALVQLGIAQSLIQVLFTGFVAMIALAGGLAFGLGGREYASRILSQLSNDLSSKK</sequence>
<feature type="transmembrane region" description="Helical" evidence="1">
    <location>
        <begin position="114"/>
        <end position="135"/>
    </location>
</feature>
<dbReference type="PANTHER" id="PTHR30221">
    <property type="entry name" value="SMALL-CONDUCTANCE MECHANOSENSITIVE CHANNEL"/>
    <property type="match status" value="1"/>
</dbReference>
<dbReference type="GO" id="GO:0008381">
    <property type="term" value="F:mechanosensitive monoatomic ion channel activity"/>
    <property type="evidence" value="ECO:0007669"/>
    <property type="project" value="InterPro"/>
</dbReference>
<keyword evidence="1" id="KW-0812">Transmembrane</keyword>
<evidence type="ECO:0000313" key="3">
    <source>
        <dbReference type="Proteomes" id="UP000033930"/>
    </source>
</evidence>
<dbReference type="InterPro" id="IPR045275">
    <property type="entry name" value="MscS_archaea/bacteria_type"/>
</dbReference>
<feature type="transmembrane region" description="Helical" evidence="1">
    <location>
        <begin position="183"/>
        <end position="205"/>
    </location>
</feature>
<keyword evidence="1" id="KW-0472">Membrane</keyword>
<dbReference type="Pfam" id="PF05552">
    <property type="entry name" value="MS_channel_1st_1"/>
    <property type="match status" value="2"/>
</dbReference>
<comment type="caution">
    <text evidence="2">The sequence shown here is derived from an EMBL/GenBank/DDBJ whole genome shotgun (WGS) entry which is preliminary data.</text>
</comment>
<dbReference type="Gene3D" id="1.10.287.1260">
    <property type="match status" value="1"/>
</dbReference>